<organism evidence="1 2">
    <name type="scientific">Gossypium australe</name>
    <dbReference type="NCBI Taxonomy" id="47621"/>
    <lineage>
        <taxon>Eukaryota</taxon>
        <taxon>Viridiplantae</taxon>
        <taxon>Streptophyta</taxon>
        <taxon>Embryophyta</taxon>
        <taxon>Tracheophyta</taxon>
        <taxon>Spermatophyta</taxon>
        <taxon>Magnoliopsida</taxon>
        <taxon>eudicotyledons</taxon>
        <taxon>Gunneridae</taxon>
        <taxon>Pentapetalae</taxon>
        <taxon>rosids</taxon>
        <taxon>malvids</taxon>
        <taxon>Malvales</taxon>
        <taxon>Malvaceae</taxon>
        <taxon>Malvoideae</taxon>
        <taxon>Gossypium</taxon>
    </lineage>
</organism>
<proteinExistence type="predicted"/>
<evidence type="ECO:0000313" key="2">
    <source>
        <dbReference type="Proteomes" id="UP000325315"/>
    </source>
</evidence>
<dbReference type="PANTHER" id="PTHR11439">
    <property type="entry name" value="GAG-POL-RELATED RETROTRANSPOSON"/>
    <property type="match status" value="1"/>
</dbReference>
<dbReference type="AlphaFoldDB" id="A0A5B6WQ24"/>
<dbReference type="PANTHER" id="PTHR11439:SF511">
    <property type="match status" value="1"/>
</dbReference>
<sequence>MHQPRHGHWLVALRVLKYLKVAPRQGIFLPSNCNLQLHAYYDSNWAGCPLTRCSLTVLAHPLKLNIAPWQLLPFPLAHLYYDNCAALHILANPVHHEHTKHIEVYCHFIWDCIKTGSITTSHVSSNHQLADIFTKAFGSFQLSFLVGKLGIRNLHAST</sequence>
<dbReference type="CDD" id="cd09272">
    <property type="entry name" value="RNase_HI_RT_Ty1"/>
    <property type="match status" value="1"/>
</dbReference>
<reference evidence="2" key="1">
    <citation type="journal article" date="2019" name="Plant Biotechnol. J.">
        <title>Genome sequencing of the Australian wild diploid species Gossypium australe highlights disease resistance and delayed gland morphogenesis.</title>
        <authorList>
            <person name="Cai Y."/>
            <person name="Cai X."/>
            <person name="Wang Q."/>
            <person name="Wang P."/>
            <person name="Zhang Y."/>
            <person name="Cai C."/>
            <person name="Xu Y."/>
            <person name="Wang K."/>
            <person name="Zhou Z."/>
            <person name="Wang C."/>
            <person name="Geng S."/>
            <person name="Li B."/>
            <person name="Dong Q."/>
            <person name="Hou Y."/>
            <person name="Wang H."/>
            <person name="Ai P."/>
            <person name="Liu Z."/>
            <person name="Yi F."/>
            <person name="Sun M."/>
            <person name="An G."/>
            <person name="Cheng J."/>
            <person name="Zhang Y."/>
            <person name="Shi Q."/>
            <person name="Xie Y."/>
            <person name="Shi X."/>
            <person name="Chang Y."/>
            <person name="Huang F."/>
            <person name="Chen Y."/>
            <person name="Hong S."/>
            <person name="Mi L."/>
            <person name="Sun Q."/>
            <person name="Zhang L."/>
            <person name="Zhou B."/>
            <person name="Peng R."/>
            <person name="Zhang X."/>
            <person name="Liu F."/>
        </authorList>
    </citation>
    <scope>NUCLEOTIDE SEQUENCE [LARGE SCALE GENOMIC DNA]</scope>
    <source>
        <strain evidence="2">cv. PA1801</strain>
    </source>
</reference>
<keyword evidence="2" id="KW-1185">Reference proteome</keyword>
<dbReference type="OrthoDB" id="998494at2759"/>
<comment type="caution">
    <text evidence="1">The sequence shown here is derived from an EMBL/GenBank/DDBJ whole genome shotgun (WGS) entry which is preliminary data.</text>
</comment>
<gene>
    <name evidence="1" type="ORF">EPI10_005498</name>
</gene>
<dbReference type="Proteomes" id="UP000325315">
    <property type="component" value="Unassembled WGS sequence"/>
</dbReference>
<name>A0A5B6WQ24_9ROSI</name>
<protein>
    <submittedName>
        <fullName evidence="1">Integrase, catalytic core</fullName>
    </submittedName>
</protein>
<accession>A0A5B6WQ24</accession>
<dbReference type="EMBL" id="SMMG02000002">
    <property type="protein sequence ID" value="KAA3483314.1"/>
    <property type="molecule type" value="Genomic_DNA"/>
</dbReference>
<evidence type="ECO:0000313" key="1">
    <source>
        <dbReference type="EMBL" id="KAA3483314.1"/>
    </source>
</evidence>